<protein>
    <submittedName>
        <fullName evidence="2">FRG domain-containing protein</fullName>
    </submittedName>
</protein>
<reference evidence="2 3" key="1">
    <citation type="submission" date="2018-08" db="EMBL/GenBank/DDBJ databases">
        <title>Complete genome sequence of JP2-74.</title>
        <authorList>
            <person name="Wu L."/>
        </authorList>
    </citation>
    <scope>NUCLEOTIDE SEQUENCE [LARGE SCALE GENOMIC DNA]</scope>
    <source>
        <strain evidence="2 3">JP2-74</strain>
    </source>
</reference>
<dbReference type="SMART" id="SM00901">
    <property type="entry name" value="FRG"/>
    <property type="match status" value="1"/>
</dbReference>
<dbReference type="Proteomes" id="UP000259465">
    <property type="component" value="Chromosome"/>
</dbReference>
<organism evidence="2 3">
    <name type="scientific">Chromobacterium rhizoryzae</name>
    <dbReference type="NCBI Taxonomy" id="1778675"/>
    <lineage>
        <taxon>Bacteria</taxon>
        <taxon>Pseudomonadati</taxon>
        <taxon>Pseudomonadota</taxon>
        <taxon>Betaproteobacteria</taxon>
        <taxon>Neisseriales</taxon>
        <taxon>Chromobacteriaceae</taxon>
        <taxon>Chromobacterium</taxon>
    </lineage>
</organism>
<evidence type="ECO:0000259" key="1">
    <source>
        <dbReference type="SMART" id="SM00901"/>
    </source>
</evidence>
<gene>
    <name evidence="2" type="ORF">D1345_05715</name>
</gene>
<dbReference type="KEGG" id="crz:D1345_05715"/>
<feature type="domain" description="FRG" evidence="1">
    <location>
        <begin position="22"/>
        <end position="116"/>
    </location>
</feature>
<sequence>MPKGITSTEGLIRKIFKIKHADDESLFYRGHANDTYLLEPSLYRKQKLIDAEHLLFRELLVSNPADFSGDIATFEKLVRMQHYSLPTRLLDLTSNPLIALYFACKSHEMATAEVIVFKIKNSEIKFFDSDTVSCLANLARLQKQDKDQIDFTLAQVPFNATLPITKLLHFIREEKSFFVDKIVPGDLKRIFCVRGKMTNNRITSQSGAFLIFGLGATLGTGHPGISIERLSINKNNKKKILMELDALNINESTVFPYIENSAKYISKKYDA</sequence>
<accession>A0AAD0W7U2</accession>
<evidence type="ECO:0000313" key="2">
    <source>
        <dbReference type="EMBL" id="AXT45702.1"/>
    </source>
</evidence>
<proteinExistence type="predicted"/>
<dbReference type="EMBL" id="CP031968">
    <property type="protein sequence ID" value="AXT45702.1"/>
    <property type="molecule type" value="Genomic_DNA"/>
</dbReference>
<dbReference type="AlphaFoldDB" id="A0AAD0W7U2"/>
<dbReference type="InterPro" id="IPR014966">
    <property type="entry name" value="FRG-dom"/>
</dbReference>
<name>A0AAD0W7U2_9NEIS</name>
<keyword evidence="3" id="KW-1185">Reference proteome</keyword>
<evidence type="ECO:0000313" key="3">
    <source>
        <dbReference type="Proteomes" id="UP000259465"/>
    </source>
</evidence>
<dbReference type="Pfam" id="PF08867">
    <property type="entry name" value="FRG"/>
    <property type="match status" value="1"/>
</dbReference>
<dbReference type="RefSeq" id="WP_052052248.1">
    <property type="nucleotide sequence ID" value="NZ_CP031968.1"/>
</dbReference>